<evidence type="ECO:0000313" key="1">
    <source>
        <dbReference type="EMBL" id="EME87947.1"/>
    </source>
</evidence>
<keyword evidence="2" id="KW-1185">Reference proteome</keyword>
<dbReference type="KEGG" id="pfj:MYCFIDRAFT_169676"/>
<proteinExistence type="predicted"/>
<dbReference type="VEuPathDB" id="FungiDB:MYCFIDRAFT_169676"/>
<gene>
    <name evidence="1" type="ORF">MYCFIDRAFT_169676</name>
</gene>
<dbReference type="RefSeq" id="XP_007921206.1">
    <property type="nucleotide sequence ID" value="XM_007923015.1"/>
</dbReference>
<protein>
    <submittedName>
        <fullName evidence="1">Uncharacterized protein</fullName>
    </submittedName>
</protein>
<name>N1QAH6_PSEFD</name>
<accession>N1QAH6</accession>
<sequence>MPRLRLCDFRLLSRKTSITDFGASSEQLRVRLLATQLSPDSDFFAAVCYPGSAAAICLRDEFTQPS</sequence>
<reference evidence="1 2" key="1">
    <citation type="journal article" date="2012" name="PLoS Pathog.">
        <title>Diverse lifestyles and strategies of plant pathogenesis encoded in the genomes of eighteen Dothideomycetes fungi.</title>
        <authorList>
            <person name="Ohm R.A."/>
            <person name="Feau N."/>
            <person name="Henrissat B."/>
            <person name="Schoch C.L."/>
            <person name="Horwitz B.A."/>
            <person name="Barry K.W."/>
            <person name="Condon B.J."/>
            <person name="Copeland A.C."/>
            <person name="Dhillon B."/>
            <person name="Glaser F."/>
            <person name="Hesse C.N."/>
            <person name="Kosti I."/>
            <person name="LaButti K."/>
            <person name="Lindquist E.A."/>
            <person name="Lucas S."/>
            <person name="Salamov A.A."/>
            <person name="Bradshaw R.E."/>
            <person name="Ciuffetti L."/>
            <person name="Hamelin R.C."/>
            <person name="Kema G.H.J."/>
            <person name="Lawrence C."/>
            <person name="Scott J.A."/>
            <person name="Spatafora J.W."/>
            <person name="Turgeon B.G."/>
            <person name="de Wit P.J.G.M."/>
            <person name="Zhong S."/>
            <person name="Goodwin S.B."/>
            <person name="Grigoriev I.V."/>
        </authorList>
    </citation>
    <scope>NUCLEOTIDE SEQUENCE [LARGE SCALE GENOMIC DNA]</scope>
    <source>
        <strain evidence="1 2">CIRAD86</strain>
    </source>
</reference>
<dbReference type="Proteomes" id="UP000016932">
    <property type="component" value="Unassembled WGS sequence"/>
</dbReference>
<dbReference type="HOGENOM" id="CLU_2832260_0_0_1"/>
<evidence type="ECO:0000313" key="2">
    <source>
        <dbReference type="Proteomes" id="UP000016932"/>
    </source>
</evidence>
<dbReference type="EMBL" id="KB446555">
    <property type="protein sequence ID" value="EME87947.1"/>
    <property type="molecule type" value="Genomic_DNA"/>
</dbReference>
<organism evidence="1 2">
    <name type="scientific">Pseudocercospora fijiensis (strain CIRAD86)</name>
    <name type="common">Black leaf streak disease fungus</name>
    <name type="synonym">Mycosphaerella fijiensis</name>
    <dbReference type="NCBI Taxonomy" id="383855"/>
    <lineage>
        <taxon>Eukaryota</taxon>
        <taxon>Fungi</taxon>
        <taxon>Dikarya</taxon>
        <taxon>Ascomycota</taxon>
        <taxon>Pezizomycotina</taxon>
        <taxon>Dothideomycetes</taxon>
        <taxon>Dothideomycetidae</taxon>
        <taxon>Mycosphaerellales</taxon>
        <taxon>Mycosphaerellaceae</taxon>
        <taxon>Pseudocercospora</taxon>
    </lineage>
</organism>
<dbReference type="AlphaFoldDB" id="N1QAH6"/>
<dbReference type="GeneID" id="19332393"/>